<keyword evidence="2" id="KW-0812">Transmembrane</keyword>
<feature type="region of interest" description="Disordered" evidence="1">
    <location>
        <begin position="1"/>
        <end position="92"/>
    </location>
</feature>
<protein>
    <submittedName>
        <fullName evidence="3">Uncharacterized protein</fullName>
    </submittedName>
</protein>
<feature type="compositionally biased region" description="Pro residues" evidence="1">
    <location>
        <begin position="67"/>
        <end position="84"/>
    </location>
</feature>
<evidence type="ECO:0000313" key="3">
    <source>
        <dbReference type="EMBL" id="KHK99550.1"/>
    </source>
</evidence>
<feature type="compositionally biased region" description="Basic and acidic residues" evidence="1">
    <location>
        <begin position="32"/>
        <end position="44"/>
    </location>
</feature>
<comment type="caution">
    <text evidence="3">The sequence shown here is derived from an EMBL/GenBank/DDBJ whole genome shotgun (WGS) entry which is preliminary data.</text>
</comment>
<keyword evidence="4" id="KW-1185">Reference proteome</keyword>
<dbReference type="RefSeq" id="WP_039395496.1">
    <property type="nucleotide sequence ID" value="NZ_JTDK01000002.1"/>
</dbReference>
<feature type="transmembrane region" description="Helical" evidence="2">
    <location>
        <begin position="115"/>
        <end position="135"/>
    </location>
</feature>
<evidence type="ECO:0000313" key="4">
    <source>
        <dbReference type="Proteomes" id="UP000031030"/>
    </source>
</evidence>
<sequence>MDDVTRTELAGLQARAYGPDADIRSDPAALARLRELEDAARRPAPDAASEPVAPPGRTAPPARDPFAPVPPRPVPPRPAPPLPDPAAEGASVPADDAAVDAAPLASGSRRRLVRVLWPASVVAAVVATAGVAAGIHSLTSSQYEVERLALSPGTPGQALFGTTQGVPDSATFHGLTVVRTVGGLGGAGDDCLTVYQTPPDGGDPASIEGPVSSGCTAGALPAIAQVGVDAGSPRDLQDAFPAGTGLRFELDGDRVRVIADDSGVGQPAS</sequence>
<dbReference type="AlphaFoldDB" id="A0A0B2A8X2"/>
<keyword evidence="2" id="KW-0472">Membrane</keyword>
<dbReference type="STRING" id="1348253.LK09_02710"/>
<accession>A0A0B2A8X2</accession>
<reference evidence="3 4" key="1">
    <citation type="submission" date="2014-11" db="EMBL/GenBank/DDBJ databases">
        <title>Genome sequence of Microbacterium mangrovi MUSC 115(T).</title>
        <authorList>
            <person name="Lee L.-H."/>
        </authorList>
    </citation>
    <scope>NUCLEOTIDE SEQUENCE [LARGE SCALE GENOMIC DNA]</scope>
    <source>
        <strain evidence="3 4">MUSC 115</strain>
    </source>
</reference>
<dbReference type="OrthoDB" id="5061092at2"/>
<organism evidence="3 4">
    <name type="scientific">Microbacterium mangrovi</name>
    <dbReference type="NCBI Taxonomy" id="1348253"/>
    <lineage>
        <taxon>Bacteria</taxon>
        <taxon>Bacillati</taxon>
        <taxon>Actinomycetota</taxon>
        <taxon>Actinomycetes</taxon>
        <taxon>Micrococcales</taxon>
        <taxon>Microbacteriaceae</taxon>
        <taxon>Microbacterium</taxon>
    </lineage>
</organism>
<gene>
    <name evidence="3" type="ORF">LK09_02710</name>
</gene>
<keyword evidence="2" id="KW-1133">Transmembrane helix</keyword>
<name>A0A0B2A8X2_9MICO</name>
<evidence type="ECO:0000256" key="2">
    <source>
        <dbReference type="SAM" id="Phobius"/>
    </source>
</evidence>
<dbReference type="Proteomes" id="UP000031030">
    <property type="component" value="Unassembled WGS sequence"/>
</dbReference>
<dbReference type="EMBL" id="JTDK01000002">
    <property type="protein sequence ID" value="KHK99550.1"/>
    <property type="molecule type" value="Genomic_DNA"/>
</dbReference>
<proteinExistence type="predicted"/>
<evidence type="ECO:0000256" key="1">
    <source>
        <dbReference type="SAM" id="MobiDB-lite"/>
    </source>
</evidence>